<feature type="transmembrane region" description="Helical" evidence="1">
    <location>
        <begin position="157"/>
        <end position="180"/>
    </location>
</feature>
<evidence type="ECO:0000313" key="3">
    <source>
        <dbReference type="EMBL" id="OIR24907.1"/>
    </source>
</evidence>
<feature type="transmembrane region" description="Helical" evidence="1">
    <location>
        <begin position="81"/>
        <end position="102"/>
    </location>
</feature>
<feature type="transmembrane region" description="Helical" evidence="1">
    <location>
        <begin position="128"/>
        <end position="150"/>
    </location>
</feature>
<dbReference type="Pfam" id="PF09335">
    <property type="entry name" value="VTT_dom"/>
    <property type="match status" value="1"/>
</dbReference>
<gene>
    <name evidence="3" type="ORF">BGC33_12090</name>
</gene>
<feature type="domain" description="VTT" evidence="2">
    <location>
        <begin position="66"/>
        <end position="176"/>
    </location>
</feature>
<keyword evidence="1" id="KW-0472">Membrane</keyword>
<feature type="transmembrane region" description="Helical" evidence="1">
    <location>
        <begin position="48"/>
        <end position="74"/>
    </location>
</feature>
<sequence>MIMKNTNKKYLFYGFIALNIAVVAYLYLIDYKIDPEMIKAVLTEQHFLIAYIGYILILIIRGLTLLPGTVFLLAGIYLFSFIQVFFAIQIAIISYCLIIYHFSHKLNFKVPEKILQFEQKIKSKEIPIIFSLCFIPGVSINVLIYFLSIINIKLKNILIGVIAGTSITSAIYISIVTGVYEATSSVV</sequence>
<evidence type="ECO:0000259" key="2">
    <source>
        <dbReference type="Pfam" id="PF09335"/>
    </source>
</evidence>
<protein>
    <recommendedName>
        <fullName evidence="2">VTT domain-containing protein</fullName>
    </recommendedName>
</protein>
<dbReference type="InterPro" id="IPR032816">
    <property type="entry name" value="VTT_dom"/>
</dbReference>
<proteinExistence type="predicted"/>
<dbReference type="AlphaFoldDB" id="A0A1J5TVQ0"/>
<dbReference type="EMBL" id="MIQH01000475">
    <property type="protein sequence ID" value="OIR24907.1"/>
    <property type="molecule type" value="Genomic_DNA"/>
</dbReference>
<comment type="caution">
    <text evidence="3">The sequence shown here is derived from an EMBL/GenBank/DDBJ whole genome shotgun (WGS) entry which is preliminary data.</text>
</comment>
<accession>A0A1J5TVQ0</accession>
<evidence type="ECO:0000256" key="1">
    <source>
        <dbReference type="SAM" id="Phobius"/>
    </source>
</evidence>
<feature type="transmembrane region" description="Helical" evidence="1">
    <location>
        <begin position="10"/>
        <end position="28"/>
    </location>
</feature>
<keyword evidence="1" id="KW-1133">Transmembrane helix</keyword>
<dbReference type="GO" id="GO:0005886">
    <property type="term" value="C:plasma membrane"/>
    <property type="evidence" value="ECO:0007669"/>
    <property type="project" value="UniProtKB-ARBA"/>
</dbReference>
<dbReference type="Proteomes" id="UP000182798">
    <property type="component" value="Unassembled WGS sequence"/>
</dbReference>
<organism evidence="3 4">
    <name type="scientific">Bathymodiolus thermophilus thioautotrophic gill symbiont</name>
    <dbReference type="NCBI Taxonomy" id="2360"/>
    <lineage>
        <taxon>Bacteria</taxon>
        <taxon>Pseudomonadati</taxon>
        <taxon>Pseudomonadota</taxon>
        <taxon>Gammaproteobacteria</taxon>
        <taxon>sulfur-oxidizing symbionts</taxon>
    </lineage>
</organism>
<reference evidence="4" key="1">
    <citation type="submission" date="2016-09" db="EMBL/GenBank/DDBJ databases">
        <title>Genome Sequence of Bathymodiolus thermophilus sulfur-oxidizing gill endosymbiont.</title>
        <authorList>
            <person name="Ponnudurai R."/>
            <person name="Kleiner M."/>
            <person name="Sayavedra L."/>
            <person name="Thuermer A."/>
            <person name="Felbeck H."/>
            <person name="Schlueter R."/>
            <person name="Schweder T."/>
            <person name="Markert S."/>
        </authorList>
    </citation>
    <scope>NUCLEOTIDE SEQUENCE [LARGE SCALE GENOMIC DNA]</scope>
    <source>
        <strain evidence="4">BAT/CrabSpa'14</strain>
    </source>
</reference>
<evidence type="ECO:0000313" key="4">
    <source>
        <dbReference type="Proteomes" id="UP000182798"/>
    </source>
</evidence>
<name>A0A1J5TVQ0_9GAMM</name>
<keyword evidence="1" id="KW-0812">Transmembrane</keyword>